<keyword evidence="1" id="KW-0472">Membrane</keyword>
<name>A0A8J4EE08_9ACTN</name>
<keyword evidence="1" id="KW-1133">Transmembrane helix</keyword>
<dbReference type="Proteomes" id="UP000635606">
    <property type="component" value="Unassembled WGS sequence"/>
</dbReference>
<feature type="transmembrane region" description="Helical" evidence="1">
    <location>
        <begin position="31"/>
        <end position="50"/>
    </location>
</feature>
<keyword evidence="1" id="KW-0812">Transmembrane</keyword>
<organism evidence="2 3">
    <name type="scientific">Virgisporangium ochraceum</name>
    <dbReference type="NCBI Taxonomy" id="65505"/>
    <lineage>
        <taxon>Bacteria</taxon>
        <taxon>Bacillati</taxon>
        <taxon>Actinomycetota</taxon>
        <taxon>Actinomycetes</taxon>
        <taxon>Micromonosporales</taxon>
        <taxon>Micromonosporaceae</taxon>
        <taxon>Virgisporangium</taxon>
    </lineage>
</organism>
<feature type="transmembrane region" description="Helical" evidence="1">
    <location>
        <begin position="6"/>
        <end position="24"/>
    </location>
</feature>
<evidence type="ECO:0000256" key="1">
    <source>
        <dbReference type="SAM" id="Phobius"/>
    </source>
</evidence>
<keyword evidence="3" id="KW-1185">Reference proteome</keyword>
<dbReference type="AlphaFoldDB" id="A0A8J4EE08"/>
<reference evidence="2" key="1">
    <citation type="submission" date="2021-01" db="EMBL/GenBank/DDBJ databases">
        <title>Whole genome shotgun sequence of Virgisporangium ochraceum NBRC 16418.</title>
        <authorList>
            <person name="Komaki H."/>
            <person name="Tamura T."/>
        </authorList>
    </citation>
    <scope>NUCLEOTIDE SEQUENCE</scope>
    <source>
        <strain evidence="2">NBRC 16418</strain>
    </source>
</reference>
<feature type="transmembrane region" description="Helical" evidence="1">
    <location>
        <begin position="70"/>
        <end position="91"/>
    </location>
</feature>
<sequence length="102" mass="10610">MGVDDYLIAIGFGAILGIAARIIIPGKQRIGLLLTVLIGMGAAVAGTWISDQFDLGSDATFEVLGRTLDWLVIGIQVGIAVVGVALAAVLAPTFDTDRRTRS</sequence>
<dbReference type="EMBL" id="BOPH01000087">
    <property type="protein sequence ID" value="GIJ71244.1"/>
    <property type="molecule type" value="Genomic_DNA"/>
</dbReference>
<comment type="caution">
    <text evidence="2">The sequence shown here is derived from an EMBL/GenBank/DDBJ whole genome shotgun (WGS) entry which is preliminary data.</text>
</comment>
<proteinExistence type="predicted"/>
<dbReference type="RefSeq" id="WP_203931129.1">
    <property type="nucleotide sequence ID" value="NZ_BOPH01000087.1"/>
</dbReference>
<protein>
    <recommendedName>
        <fullName evidence="4">Transglycosylase associated protein</fullName>
    </recommendedName>
</protein>
<evidence type="ECO:0000313" key="2">
    <source>
        <dbReference type="EMBL" id="GIJ71244.1"/>
    </source>
</evidence>
<accession>A0A8J4EE08</accession>
<evidence type="ECO:0008006" key="4">
    <source>
        <dbReference type="Google" id="ProtNLM"/>
    </source>
</evidence>
<gene>
    <name evidence="2" type="ORF">Voc01_061610</name>
</gene>
<evidence type="ECO:0000313" key="3">
    <source>
        <dbReference type="Proteomes" id="UP000635606"/>
    </source>
</evidence>